<sequence>MGNDYVLNLPDSLADIEGDSQAIQWKSNGFQVVLEHPSENEIVLRSDAPEGAMRCLKAGA</sequence>
<comment type="caution">
    <text evidence="1">The sequence shown here is derived from an EMBL/GenBank/DDBJ whole genome shotgun (WGS) entry which is preliminary data.</text>
</comment>
<evidence type="ECO:0000313" key="1">
    <source>
        <dbReference type="EMBL" id="MUN63409.1"/>
    </source>
</evidence>
<evidence type="ECO:0000313" key="2">
    <source>
        <dbReference type="Proteomes" id="UP000436989"/>
    </source>
</evidence>
<organism evidence="1 2">
    <name type="scientific">Kocuria sediminis</name>
    <dbReference type="NCBI Taxonomy" id="1038857"/>
    <lineage>
        <taxon>Bacteria</taxon>
        <taxon>Bacillati</taxon>
        <taxon>Actinomycetota</taxon>
        <taxon>Actinomycetes</taxon>
        <taxon>Micrococcales</taxon>
        <taxon>Micrococcaceae</taxon>
        <taxon>Kocuria</taxon>
    </lineage>
</organism>
<reference evidence="1 2" key="1">
    <citation type="submission" date="2019-12" db="EMBL/GenBank/DDBJ databases">
        <authorList>
            <person name="Shi Y."/>
        </authorList>
    </citation>
    <scope>NUCLEOTIDE SEQUENCE [LARGE SCALE GENOMIC DNA]</scope>
    <source>
        <strain evidence="1 2">JCM 17929</strain>
    </source>
</reference>
<accession>A0A6N8GKY0</accession>
<dbReference type="RefSeq" id="WP_156269324.1">
    <property type="nucleotide sequence ID" value="NZ_WOGU01000007.1"/>
</dbReference>
<dbReference type="AlphaFoldDB" id="A0A6N8GKY0"/>
<proteinExistence type="predicted"/>
<dbReference type="Proteomes" id="UP000436989">
    <property type="component" value="Unassembled WGS sequence"/>
</dbReference>
<gene>
    <name evidence="1" type="ORF">GMA12_09695</name>
</gene>
<name>A0A6N8GKY0_9MICC</name>
<keyword evidence="2" id="KW-1185">Reference proteome</keyword>
<dbReference type="EMBL" id="WOGU01000007">
    <property type="protein sequence ID" value="MUN63409.1"/>
    <property type="molecule type" value="Genomic_DNA"/>
</dbReference>
<protein>
    <submittedName>
        <fullName evidence="1">Uncharacterized protein</fullName>
    </submittedName>
</protein>